<protein>
    <submittedName>
        <fullName evidence="2">Uncharacterized protein</fullName>
    </submittedName>
</protein>
<organism evidence="2 3">
    <name type="scientific">Aquipuribacter hungaricus</name>
    <dbReference type="NCBI Taxonomy" id="545624"/>
    <lineage>
        <taxon>Bacteria</taxon>
        <taxon>Bacillati</taxon>
        <taxon>Actinomycetota</taxon>
        <taxon>Actinomycetes</taxon>
        <taxon>Micrococcales</taxon>
        <taxon>Intrasporangiaceae</taxon>
        <taxon>Aquipuribacter</taxon>
    </lineage>
</organism>
<proteinExistence type="predicted"/>
<gene>
    <name evidence="2" type="ORF">ACFOLH_07585</name>
</gene>
<keyword evidence="1" id="KW-1133">Transmembrane helix</keyword>
<keyword evidence="1" id="KW-0812">Transmembrane</keyword>
<name>A0ABV7WEQ1_9MICO</name>
<feature type="transmembrane region" description="Helical" evidence="1">
    <location>
        <begin position="57"/>
        <end position="74"/>
    </location>
</feature>
<dbReference type="Proteomes" id="UP001595685">
    <property type="component" value="Unassembled WGS sequence"/>
</dbReference>
<keyword evidence="1" id="KW-0472">Membrane</keyword>
<evidence type="ECO:0000313" key="3">
    <source>
        <dbReference type="Proteomes" id="UP001595685"/>
    </source>
</evidence>
<reference evidence="3" key="1">
    <citation type="journal article" date="2019" name="Int. J. Syst. Evol. Microbiol.">
        <title>The Global Catalogue of Microorganisms (GCM) 10K type strain sequencing project: providing services to taxonomists for standard genome sequencing and annotation.</title>
        <authorList>
            <consortium name="The Broad Institute Genomics Platform"/>
            <consortium name="The Broad Institute Genome Sequencing Center for Infectious Disease"/>
            <person name="Wu L."/>
            <person name="Ma J."/>
        </authorList>
    </citation>
    <scope>NUCLEOTIDE SEQUENCE [LARGE SCALE GENOMIC DNA]</scope>
    <source>
        <strain evidence="3">NCAIM B.02333</strain>
    </source>
</reference>
<dbReference type="EMBL" id="JBHRWW010000004">
    <property type="protein sequence ID" value="MFC3688200.1"/>
    <property type="molecule type" value="Genomic_DNA"/>
</dbReference>
<keyword evidence="3" id="KW-1185">Reference proteome</keyword>
<accession>A0ABV7WEQ1</accession>
<feature type="transmembrane region" description="Helical" evidence="1">
    <location>
        <begin position="31"/>
        <end position="51"/>
    </location>
</feature>
<dbReference type="RefSeq" id="WP_340290025.1">
    <property type="nucleotide sequence ID" value="NZ_JBBEOI010000014.1"/>
</dbReference>
<evidence type="ECO:0000313" key="2">
    <source>
        <dbReference type="EMBL" id="MFC3688200.1"/>
    </source>
</evidence>
<evidence type="ECO:0000256" key="1">
    <source>
        <dbReference type="SAM" id="Phobius"/>
    </source>
</evidence>
<comment type="caution">
    <text evidence="2">The sequence shown here is derived from an EMBL/GenBank/DDBJ whole genome shotgun (WGS) entry which is preliminary data.</text>
</comment>
<sequence>MADPARRRRVATFLGLVDDRPRPGARHTLRAMWRTLPFVAVAAVLGGAVSLLDGPSWLQLLLVVSPVVAVTFFLEQERDRR</sequence>